<evidence type="ECO:0000256" key="7">
    <source>
        <dbReference type="SAM" id="Phobius"/>
    </source>
</evidence>
<feature type="region of interest" description="Disordered" evidence="6">
    <location>
        <begin position="137"/>
        <end position="167"/>
    </location>
</feature>
<keyword evidence="11" id="KW-1185">Reference proteome</keyword>
<sequence length="167" mass="18263">MRARPRPRRLERTRGARGRPNDVEGSMSFWDFLWLLLIWTPLAVLWGVALADIFRRDDISGRPKVLWTILVLLLPLLGTLIYLLTRSVGTAEETHAATGRARVEPAPPTSAQQLTMLADLRDRGVLTPEEFAAGKSQLLGSRAAPADDRVVARPTEASAAHPAAPAA</sequence>
<evidence type="ECO:0000256" key="1">
    <source>
        <dbReference type="ARBA" id="ARBA00004651"/>
    </source>
</evidence>
<keyword evidence="5 7" id="KW-0472">Membrane</keyword>
<reference evidence="10 11" key="1">
    <citation type="submission" date="2019-12" db="EMBL/GenBank/DDBJ databases">
        <authorList>
            <person name="Shi Y."/>
        </authorList>
    </citation>
    <scope>NUCLEOTIDE SEQUENCE [LARGE SCALE GENOMIC DNA]</scope>
    <source>
        <strain evidence="10 11">JCM 17929</strain>
    </source>
</reference>
<feature type="domain" description="SHOCT" evidence="8">
    <location>
        <begin position="113"/>
        <end position="139"/>
    </location>
</feature>
<feature type="transmembrane region" description="Helical" evidence="7">
    <location>
        <begin position="32"/>
        <end position="53"/>
    </location>
</feature>
<dbReference type="GO" id="GO:0005886">
    <property type="term" value="C:plasma membrane"/>
    <property type="evidence" value="ECO:0007669"/>
    <property type="project" value="UniProtKB-SubCell"/>
</dbReference>
<feature type="region of interest" description="Disordered" evidence="6">
    <location>
        <begin position="1"/>
        <end position="20"/>
    </location>
</feature>
<feature type="compositionally biased region" description="Basic and acidic residues" evidence="6">
    <location>
        <begin position="8"/>
        <end position="20"/>
    </location>
</feature>
<dbReference type="Proteomes" id="UP000436989">
    <property type="component" value="Unassembled WGS sequence"/>
</dbReference>
<accession>A0A6N8GIT0</accession>
<dbReference type="Pfam" id="PF09851">
    <property type="entry name" value="SHOCT"/>
    <property type="match status" value="1"/>
</dbReference>
<keyword evidence="4 7" id="KW-1133">Transmembrane helix</keyword>
<feature type="domain" description="Cardiolipin synthase N-terminal" evidence="9">
    <location>
        <begin position="44"/>
        <end position="85"/>
    </location>
</feature>
<evidence type="ECO:0000259" key="8">
    <source>
        <dbReference type="Pfam" id="PF09851"/>
    </source>
</evidence>
<comment type="subcellular location">
    <subcellularLocation>
        <location evidence="1">Cell membrane</location>
        <topology evidence="1">Multi-pass membrane protein</topology>
    </subcellularLocation>
</comment>
<evidence type="ECO:0000259" key="9">
    <source>
        <dbReference type="Pfam" id="PF13396"/>
    </source>
</evidence>
<evidence type="ECO:0008006" key="12">
    <source>
        <dbReference type="Google" id="ProtNLM"/>
    </source>
</evidence>
<evidence type="ECO:0000256" key="5">
    <source>
        <dbReference type="ARBA" id="ARBA00023136"/>
    </source>
</evidence>
<dbReference type="InterPro" id="IPR027379">
    <property type="entry name" value="CLS_N"/>
</dbReference>
<dbReference type="EMBL" id="WOGU01000004">
    <property type="protein sequence ID" value="MUN62649.1"/>
    <property type="molecule type" value="Genomic_DNA"/>
</dbReference>
<keyword evidence="2" id="KW-1003">Cell membrane</keyword>
<evidence type="ECO:0000313" key="10">
    <source>
        <dbReference type="EMBL" id="MUN62649.1"/>
    </source>
</evidence>
<feature type="compositionally biased region" description="Low complexity" evidence="6">
    <location>
        <begin position="152"/>
        <end position="167"/>
    </location>
</feature>
<evidence type="ECO:0000256" key="2">
    <source>
        <dbReference type="ARBA" id="ARBA00022475"/>
    </source>
</evidence>
<gene>
    <name evidence="10" type="ORF">GMA12_05770</name>
</gene>
<name>A0A6N8GIT0_9MICC</name>
<keyword evidence="3 7" id="KW-0812">Transmembrane</keyword>
<proteinExistence type="predicted"/>
<dbReference type="AlphaFoldDB" id="A0A6N8GIT0"/>
<feature type="transmembrane region" description="Helical" evidence="7">
    <location>
        <begin position="65"/>
        <end position="84"/>
    </location>
</feature>
<evidence type="ECO:0000256" key="3">
    <source>
        <dbReference type="ARBA" id="ARBA00022692"/>
    </source>
</evidence>
<protein>
    <recommendedName>
        <fullName evidence="12">Cardiolipin synthase N-terminal domain-containing protein</fullName>
    </recommendedName>
</protein>
<evidence type="ECO:0000313" key="11">
    <source>
        <dbReference type="Proteomes" id="UP000436989"/>
    </source>
</evidence>
<comment type="caution">
    <text evidence="10">The sequence shown here is derived from an EMBL/GenBank/DDBJ whole genome shotgun (WGS) entry which is preliminary data.</text>
</comment>
<evidence type="ECO:0000256" key="6">
    <source>
        <dbReference type="SAM" id="MobiDB-lite"/>
    </source>
</evidence>
<dbReference type="Pfam" id="PF13396">
    <property type="entry name" value="PLDc_N"/>
    <property type="match status" value="1"/>
</dbReference>
<organism evidence="10 11">
    <name type="scientific">Kocuria sediminis</name>
    <dbReference type="NCBI Taxonomy" id="1038857"/>
    <lineage>
        <taxon>Bacteria</taxon>
        <taxon>Bacillati</taxon>
        <taxon>Actinomycetota</taxon>
        <taxon>Actinomycetes</taxon>
        <taxon>Micrococcales</taxon>
        <taxon>Micrococcaceae</taxon>
        <taxon>Kocuria</taxon>
    </lineage>
</organism>
<dbReference type="InterPro" id="IPR018649">
    <property type="entry name" value="SHOCT"/>
</dbReference>
<evidence type="ECO:0000256" key="4">
    <source>
        <dbReference type="ARBA" id="ARBA00022989"/>
    </source>
</evidence>